<sequence length="203" mass="23192">MFRAVILLVAIVYLTSTMAQFRAPQIPNYTQSACVEKLCSGNERECSSNYELRRIYDACTRQLDLGCINNSMRLLSRFDQNDHNELYAIARSCQYVTGNVQATVMANLSRYDRNDLNEVTSLNSQLWLVQNSCLNSALSRLSRRDFDSQEDIRRVMSQCVGTFNVACFENECDGHFACNDQNEVVNALRKCISGPSLQDRRRL</sequence>
<evidence type="ECO:0000256" key="1">
    <source>
        <dbReference type="SAM" id="SignalP"/>
    </source>
</evidence>
<name>A0ABY0IHW2_9BACT</name>
<keyword evidence="1" id="KW-0732">Signal</keyword>
<proteinExistence type="predicted"/>
<feature type="chain" id="PRO_5046602910" evidence="1">
    <location>
        <begin position="20"/>
        <end position="203"/>
    </location>
</feature>
<accession>A0ABY0IHW2</accession>
<reference evidence="3" key="1">
    <citation type="journal article" date="2019" name="Int. J. Syst. Evol. Microbiol.">
        <title>Halobacteriovorax valvorus sp. nov., a novel prokaryotic predator isolated from coastal seawater of China.</title>
        <authorList>
            <person name="Chen M.-X."/>
        </authorList>
    </citation>
    <scope>NUCLEOTIDE SEQUENCE [LARGE SCALE GENOMIC DNA]</scope>
    <source>
        <strain evidence="3">BL9</strain>
    </source>
</reference>
<organism evidence="2 3">
    <name type="scientific">Halobacteriovorax vibrionivorans</name>
    <dbReference type="NCBI Taxonomy" id="2152716"/>
    <lineage>
        <taxon>Bacteria</taxon>
        <taxon>Pseudomonadati</taxon>
        <taxon>Bdellovibrionota</taxon>
        <taxon>Bacteriovoracia</taxon>
        <taxon>Bacteriovoracales</taxon>
        <taxon>Halobacteriovoraceae</taxon>
        <taxon>Halobacteriovorax</taxon>
    </lineage>
</organism>
<dbReference type="EMBL" id="QDKL01000003">
    <property type="protein sequence ID" value="RZF21144.1"/>
    <property type="molecule type" value="Genomic_DNA"/>
</dbReference>
<gene>
    <name evidence="2" type="ORF">DAY19_14290</name>
</gene>
<protein>
    <submittedName>
        <fullName evidence="2">Uncharacterized protein</fullName>
    </submittedName>
</protein>
<dbReference type="Proteomes" id="UP000443582">
    <property type="component" value="Unassembled WGS sequence"/>
</dbReference>
<evidence type="ECO:0000313" key="3">
    <source>
        <dbReference type="Proteomes" id="UP000443582"/>
    </source>
</evidence>
<keyword evidence="3" id="KW-1185">Reference proteome</keyword>
<feature type="signal peptide" evidence="1">
    <location>
        <begin position="1"/>
        <end position="19"/>
    </location>
</feature>
<comment type="caution">
    <text evidence="2">The sequence shown here is derived from an EMBL/GenBank/DDBJ whole genome shotgun (WGS) entry which is preliminary data.</text>
</comment>
<evidence type="ECO:0000313" key="2">
    <source>
        <dbReference type="EMBL" id="RZF21144.1"/>
    </source>
</evidence>
<dbReference type="RefSeq" id="WP_115363665.1">
    <property type="nucleotide sequence ID" value="NZ_QDKL01000003.1"/>
</dbReference>